<dbReference type="Gene3D" id="3.90.1150.10">
    <property type="entry name" value="Aspartate Aminotransferase, domain 1"/>
    <property type="match status" value="1"/>
</dbReference>
<keyword evidence="3 5" id="KW-0663">Pyridoxal phosphate</keyword>
<dbReference type="InterPro" id="IPR015424">
    <property type="entry name" value="PyrdxlP-dep_Trfase"/>
</dbReference>
<accession>A0AAU9D7Y5</accession>
<organism evidence="7 8">
    <name type="scientific">Haliovirga abyssi</name>
    <dbReference type="NCBI Taxonomy" id="2996794"/>
    <lineage>
        <taxon>Bacteria</taxon>
        <taxon>Fusobacteriati</taxon>
        <taxon>Fusobacteriota</taxon>
        <taxon>Fusobacteriia</taxon>
        <taxon>Fusobacteriales</taxon>
        <taxon>Haliovirgaceae</taxon>
        <taxon>Haliovirga</taxon>
    </lineage>
</organism>
<dbReference type="InterPro" id="IPR015422">
    <property type="entry name" value="PyrdxlP-dep_Trfase_small"/>
</dbReference>
<feature type="modified residue" description="N6-(pyridoxal phosphate)lysine" evidence="5">
    <location>
        <position position="190"/>
    </location>
</feature>
<dbReference type="GO" id="GO:0004760">
    <property type="term" value="F:L-serine-pyruvate transaminase activity"/>
    <property type="evidence" value="ECO:0007669"/>
    <property type="project" value="TreeGrafter"/>
</dbReference>
<dbReference type="KEGG" id="haby:HLVA_02550"/>
<dbReference type="PIRSF" id="PIRSF000524">
    <property type="entry name" value="SPT"/>
    <property type="match status" value="1"/>
</dbReference>
<comment type="similarity">
    <text evidence="2">Belongs to the class-V pyridoxal-phosphate-dependent aminotransferase family.</text>
</comment>
<evidence type="ECO:0000256" key="3">
    <source>
        <dbReference type="ARBA" id="ARBA00022898"/>
    </source>
</evidence>
<evidence type="ECO:0000256" key="4">
    <source>
        <dbReference type="PIRSR" id="PIRSR000524-1"/>
    </source>
</evidence>
<keyword evidence="7" id="KW-0808">Transferase</keyword>
<dbReference type="EMBL" id="AP027059">
    <property type="protein sequence ID" value="BDU49686.1"/>
    <property type="molecule type" value="Genomic_DNA"/>
</dbReference>
<dbReference type="Gene3D" id="3.40.640.10">
    <property type="entry name" value="Type I PLP-dependent aspartate aminotransferase-like (Major domain)"/>
    <property type="match status" value="1"/>
</dbReference>
<evidence type="ECO:0000313" key="7">
    <source>
        <dbReference type="EMBL" id="BDU49686.1"/>
    </source>
</evidence>
<comment type="cofactor">
    <cofactor evidence="1 5">
        <name>pyridoxal 5'-phosphate</name>
        <dbReference type="ChEBI" id="CHEBI:597326"/>
    </cofactor>
</comment>
<reference evidence="7 8" key="1">
    <citation type="submission" date="2022-11" db="EMBL/GenBank/DDBJ databases">
        <title>Haliovirga abyssi gen. nov., sp. nov., a mesophilic fermentative bacterium isolated from the Iheya North hydrothermal field and the proposal of Haliovirgaceae fam. nov.</title>
        <authorList>
            <person name="Miyazaki U."/>
            <person name="Tame A."/>
            <person name="Miyazaki J."/>
            <person name="Takai K."/>
            <person name="Sawayama S."/>
            <person name="Kitajima M."/>
            <person name="Okamoto A."/>
            <person name="Nakagawa S."/>
        </authorList>
    </citation>
    <scope>NUCLEOTIDE SEQUENCE [LARGE SCALE GENOMIC DNA]</scope>
    <source>
        <strain evidence="7 8">IC12</strain>
    </source>
</reference>
<dbReference type="SUPFAM" id="SSF53383">
    <property type="entry name" value="PLP-dependent transferases"/>
    <property type="match status" value="1"/>
</dbReference>
<dbReference type="InterPro" id="IPR015421">
    <property type="entry name" value="PyrdxlP-dep_Trfase_major"/>
</dbReference>
<dbReference type="GO" id="GO:0019265">
    <property type="term" value="P:glycine biosynthetic process, by transamination of glyoxylate"/>
    <property type="evidence" value="ECO:0007669"/>
    <property type="project" value="TreeGrafter"/>
</dbReference>
<feature type="domain" description="Aminotransferase class V" evidence="6">
    <location>
        <begin position="31"/>
        <end position="306"/>
    </location>
</feature>
<evidence type="ECO:0000256" key="1">
    <source>
        <dbReference type="ARBA" id="ARBA00001933"/>
    </source>
</evidence>
<dbReference type="PANTHER" id="PTHR21152:SF40">
    <property type="entry name" value="ALANINE--GLYOXYLATE AMINOTRANSFERASE"/>
    <property type="match status" value="1"/>
</dbReference>
<evidence type="ECO:0000313" key="8">
    <source>
        <dbReference type="Proteomes" id="UP001321582"/>
    </source>
</evidence>
<sequence>MDKTLLFTVGPVEMSSKIKDIGGAGIPYFRTKEFSEVMLEIENKLKKFLYTNQNSKVITLTASGSGAMEASIINIFTENDKVLIVNGGSFGDRFEKICKIHNINYNVIKLKKGESLKKEELDKYSNKGYTGLLINVHETSTGVLYDMKMVGEFCKKENILLVADAISSFLADEYKMDEWGIDVTILSSQKALALPPGLSFLIINKKVNDIIIKNSVKSLYFDLKDYLMNMERGQTPFTPAVGIIYQLYERLKEIEEVGVEKEIGIRKNLAEDFRNRIKKLPLELFAETMSNAVTAIVPKTMKANEIYEKLRYDYEMTVLPSGGDLKEKLFRVGHLGDLTIDDNEKLVDALKEILKGE</sequence>
<gene>
    <name evidence="7" type="ORF">HLVA_02550</name>
</gene>
<dbReference type="Pfam" id="PF00266">
    <property type="entry name" value="Aminotran_5"/>
    <property type="match status" value="1"/>
</dbReference>
<dbReference type="InterPro" id="IPR024169">
    <property type="entry name" value="SP_NH2Trfase/AEP_transaminase"/>
</dbReference>
<keyword evidence="8" id="KW-1185">Reference proteome</keyword>
<keyword evidence="7" id="KW-0032">Aminotransferase</keyword>
<dbReference type="InterPro" id="IPR000192">
    <property type="entry name" value="Aminotrans_V_dom"/>
</dbReference>
<name>A0AAU9D7Y5_9FUSO</name>
<dbReference type="Proteomes" id="UP001321582">
    <property type="component" value="Chromosome"/>
</dbReference>
<dbReference type="PANTHER" id="PTHR21152">
    <property type="entry name" value="AMINOTRANSFERASE CLASS V"/>
    <property type="match status" value="1"/>
</dbReference>
<protein>
    <submittedName>
        <fullName evidence="7">Serine-pyruvate aminotransferase</fullName>
    </submittedName>
</protein>
<dbReference type="GO" id="GO:0008453">
    <property type="term" value="F:alanine-glyoxylate transaminase activity"/>
    <property type="evidence" value="ECO:0007669"/>
    <property type="project" value="TreeGrafter"/>
</dbReference>
<evidence type="ECO:0000256" key="5">
    <source>
        <dbReference type="PIRSR" id="PIRSR000524-50"/>
    </source>
</evidence>
<feature type="binding site" evidence="4">
    <location>
        <position position="331"/>
    </location>
    <ligand>
        <name>substrate</name>
    </ligand>
</feature>
<dbReference type="RefSeq" id="WP_307904632.1">
    <property type="nucleotide sequence ID" value="NZ_AP027059.1"/>
</dbReference>
<proteinExistence type="inferred from homology"/>
<evidence type="ECO:0000259" key="6">
    <source>
        <dbReference type="Pfam" id="PF00266"/>
    </source>
</evidence>
<dbReference type="AlphaFoldDB" id="A0AAU9D7Y5"/>
<evidence type="ECO:0000256" key="2">
    <source>
        <dbReference type="ARBA" id="ARBA00009236"/>
    </source>
</evidence>